<evidence type="ECO:0000313" key="5">
    <source>
        <dbReference type="Proteomes" id="UP001170717"/>
    </source>
</evidence>
<dbReference type="PANTHER" id="PTHR30543">
    <property type="entry name" value="CHROMATE REDUCTASE"/>
    <property type="match status" value="1"/>
</dbReference>
<keyword evidence="2" id="KW-0285">Flavoprotein</keyword>
<feature type="domain" description="NADPH-dependent FMN reductase-like" evidence="3">
    <location>
        <begin position="1"/>
        <end position="156"/>
    </location>
</feature>
<accession>A0AAW7Z3P6</accession>
<dbReference type="Pfam" id="PF03358">
    <property type="entry name" value="FMN_red"/>
    <property type="match status" value="1"/>
</dbReference>
<evidence type="ECO:0000313" key="4">
    <source>
        <dbReference type="EMBL" id="MDO6577989.1"/>
    </source>
</evidence>
<proteinExistence type="predicted"/>
<dbReference type="GO" id="GO:0010181">
    <property type="term" value="F:FMN binding"/>
    <property type="evidence" value="ECO:0007669"/>
    <property type="project" value="TreeGrafter"/>
</dbReference>
<evidence type="ECO:0000259" key="3">
    <source>
        <dbReference type="Pfam" id="PF03358"/>
    </source>
</evidence>
<organism evidence="4 5">
    <name type="scientific">Alteromonas stellipolaris</name>
    <dbReference type="NCBI Taxonomy" id="233316"/>
    <lineage>
        <taxon>Bacteria</taxon>
        <taxon>Pseudomonadati</taxon>
        <taxon>Pseudomonadota</taxon>
        <taxon>Gammaproteobacteria</taxon>
        <taxon>Alteromonadales</taxon>
        <taxon>Alteromonadaceae</taxon>
        <taxon>Alteromonas/Salinimonas group</taxon>
        <taxon>Alteromonas</taxon>
    </lineage>
</organism>
<reference evidence="4" key="1">
    <citation type="submission" date="2023-07" db="EMBL/GenBank/DDBJ databases">
        <title>Genome content predicts the carbon catabolic preferences of heterotrophic bacteria.</title>
        <authorList>
            <person name="Gralka M."/>
        </authorList>
    </citation>
    <scope>NUCLEOTIDE SEQUENCE</scope>
    <source>
        <strain evidence="4">F2M12</strain>
    </source>
</reference>
<keyword evidence="4" id="KW-0560">Oxidoreductase</keyword>
<evidence type="ECO:0000256" key="2">
    <source>
        <dbReference type="ARBA" id="ARBA00022643"/>
    </source>
</evidence>
<dbReference type="AlphaFoldDB" id="A0AAW7Z3P6"/>
<dbReference type="InterPro" id="IPR050712">
    <property type="entry name" value="NAD(P)H-dep_reductase"/>
</dbReference>
<dbReference type="RefSeq" id="WP_061996953.1">
    <property type="nucleotide sequence ID" value="NZ_CP015345.1"/>
</dbReference>
<dbReference type="EMBL" id="JAUOQI010000007">
    <property type="protein sequence ID" value="MDO6577989.1"/>
    <property type="molecule type" value="Genomic_DNA"/>
</dbReference>
<dbReference type="SUPFAM" id="SSF52218">
    <property type="entry name" value="Flavoproteins"/>
    <property type="match status" value="1"/>
</dbReference>
<keyword evidence="2" id="KW-0288">FMN</keyword>
<comment type="cofactor">
    <cofactor evidence="1">
        <name>FMN</name>
        <dbReference type="ChEBI" id="CHEBI:58210"/>
    </cofactor>
</comment>
<protein>
    <submittedName>
        <fullName evidence="4">NAD(P)H-dependent oxidoreductase</fullName>
        <ecNumber evidence="4">1.-.-.-</ecNumber>
    </submittedName>
</protein>
<gene>
    <name evidence="4" type="ORF">Q4527_11325</name>
</gene>
<name>A0AAW7Z3P6_9ALTE</name>
<comment type="caution">
    <text evidence="4">The sequence shown here is derived from an EMBL/GenBank/DDBJ whole genome shotgun (WGS) entry which is preliminary data.</text>
</comment>
<evidence type="ECO:0000256" key="1">
    <source>
        <dbReference type="ARBA" id="ARBA00001917"/>
    </source>
</evidence>
<dbReference type="GO" id="GO:0016491">
    <property type="term" value="F:oxidoreductase activity"/>
    <property type="evidence" value="ECO:0007669"/>
    <property type="project" value="UniProtKB-KW"/>
</dbReference>
<dbReference type="Proteomes" id="UP001170717">
    <property type="component" value="Unassembled WGS sequence"/>
</dbReference>
<dbReference type="EC" id="1.-.-.-" evidence="4"/>
<dbReference type="GO" id="GO:0005829">
    <property type="term" value="C:cytosol"/>
    <property type="evidence" value="ECO:0007669"/>
    <property type="project" value="TreeGrafter"/>
</dbReference>
<dbReference type="PANTHER" id="PTHR30543:SF21">
    <property type="entry name" value="NAD(P)H-DEPENDENT FMN REDUCTASE LOT6"/>
    <property type="match status" value="1"/>
</dbReference>
<dbReference type="Gene3D" id="3.40.50.360">
    <property type="match status" value="1"/>
</dbReference>
<sequence length="221" mass="24907">MKFLIFLGTVRDSTPPRPARLGERVAKAVMACFQLRYDEHDIELIDPLDYPLDAVFKPHFAYAKGKAPEQLNTLAEKIANCDGYVMVSPEYNHSMSPALSNLLNHFGSSLFAYKPSAIVTYSAGQWGGMRAAVGMRTYLSELGCLPVSAMIHIPKAQEVFEANAEMCSGEDQSSWFDYFSRTLHQLMWWAEAAKRHSEDINPHEMIKNFKTAPSERNAPKR</sequence>
<dbReference type="InterPro" id="IPR029039">
    <property type="entry name" value="Flavoprotein-like_sf"/>
</dbReference>
<dbReference type="InterPro" id="IPR005025">
    <property type="entry name" value="FMN_Rdtase-like_dom"/>
</dbReference>